<evidence type="ECO:0000256" key="5">
    <source>
        <dbReference type="ARBA" id="ARBA00022840"/>
    </source>
</evidence>
<dbReference type="InterPro" id="IPR041677">
    <property type="entry name" value="DNA2/NAM7_AAA_11"/>
</dbReference>
<feature type="domain" description="DNA2/NAM7 helicase helicase" evidence="6">
    <location>
        <begin position="393"/>
        <end position="462"/>
    </location>
</feature>
<evidence type="ECO:0000256" key="1">
    <source>
        <dbReference type="ARBA" id="ARBA00007913"/>
    </source>
</evidence>
<evidence type="ECO:0000259" key="7">
    <source>
        <dbReference type="Pfam" id="PF13087"/>
    </source>
</evidence>
<keyword evidence="9" id="KW-1185">Reference proteome</keyword>
<dbReference type="Pfam" id="PF13087">
    <property type="entry name" value="AAA_12"/>
    <property type="match status" value="1"/>
</dbReference>
<dbReference type="EMBL" id="JAACJN010000119">
    <property type="protein sequence ID" value="KAF5370959.1"/>
    <property type="molecule type" value="Genomic_DNA"/>
</dbReference>
<evidence type="ECO:0000259" key="6">
    <source>
        <dbReference type="Pfam" id="PF13086"/>
    </source>
</evidence>
<sequence length="721" mass="80276">MFSACMENVFIYGEKPQSFFNMLLFEDKGIQECFENALPLSPKQISVHRHTRQQAASVIAGLRLDPSSIVGISISLKDKGALDHIALATNKDDVHVIDANGPSSKKTDKQLFKILGSCTLAGFMMARIAIRLHHHFQQHVQGVDLSTTFFNSSEAAGHPSAVIRRSGLCQLTDTFPVDSLWHGNDTKHAVKKLCLRAWISAQVANHKESLPSLRGAKKVDTKVVQENILLCLGTLVKQNDILARAQPRVLKNEFDALKFNKQGNMVLHNSRFKTRVRLNKDRQSYVEVKNKDGSVFKGRTIGGEGKKTKISFGGALSKTKTPKSISVVGLEDPTAAEKAQESLLLMILQGHVNVLDAPFVRYLWFRSKQDTKLLRLKSARSESNHRSGPYVAHLNSSQGDVVEAMTSTTGSPVVVVHGPPGTGKTTTISSAAEMWLNVYHEPVWIIGHSNVCVKNIAEKLLQRKVDFKLIVSKEFYVEWHEHIYKEIEKYLIRTDRLPKDRVAVSRMIGGSTVILSTLALLSNPALDDNGTFTIVPVENLVVDEASQIDVFDYMRAKERIKLEKVDTIVHLVKNYYRSKNFCVITPYDPQRAAIQNALKGAELPWEQVFNVDSFQGNEADYVLISVVRSNHVGFLQSLQRMNVMLTRCRSGMVVVSRQSFLQGVAKKTLVGKLCASWVDQQRRGKAWVSATDILNTRVVLPGSAVKNKSEGLVSKMSKLAI</sequence>
<dbReference type="AlphaFoldDB" id="A0A8H5LVH2"/>
<keyword evidence="5" id="KW-0067">ATP-binding</keyword>
<protein>
    <recommendedName>
        <fullName evidence="10">DNA2/NAM7 helicase-like C-terminal domain-containing protein</fullName>
    </recommendedName>
</protein>
<proteinExistence type="inferred from homology"/>
<dbReference type="OrthoDB" id="6513042at2759"/>
<name>A0A8H5LVH2_9AGAR</name>
<gene>
    <name evidence="8" type="ORF">D9757_009876</name>
</gene>
<dbReference type="InterPro" id="IPR041679">
    <property type="entry name" value="DNA2/NAM7-like_C"/>
</dbReference>
<evidence type="ECO:0000313" key="8">
    <source>
        <dbReference type="EMBL" id="KAF5370959.1"/>
    </source>
</evidence>
<dbReference type="SUPFAM" id="SSF52540">
    <property type="entry name" value="P-loop containing nucleoside triphosphate hydrolases"/>
    <property type="match status" value="1"/>
</dbReference>
<dbReference type="PANTHER" id="PTHR43788">
    <property type="entry name" value="DNA2/NAM7 HELICASE FAMILY MEMBER"/>
    <property type="match status" value="1"/>
</dbReference>
<dbReference type="PANTHER" id="PTHR43788:SF16">
    <property type="entry name" value="HELICASE WITH ZINC FINGER 2"/>
    <property type="match status" value="1"/>
</dbReference>
<accession>A0A8H5LVH2</accession>
<dbReference type="GO" id="GO:0043139">
    <property type="term" value="F:5'-3' DNA helicase activity"/>
    <property type="evidence" value="ECO:0007669"/>
    <property type="project" value="TreeGrafter"/>
</dbReference>
<dbReference type="CDD" id="cd18808">
    <property type="entry name" value="SF1_C_Upf1"/>
    <property type="match status" value="1"/>
</dbReference>
<dbReference type="GO" id="GO:0005524">
    <property type="term" value="F:ATP binding"/>
    <property type="evidence" value="ECO:0007669"/>
    <property type="project" value="UniProtKB-KW"/>
</dbReference>
<evidence type="ECO:0000313" key="9">
    <source>
        <dbReference type="Proteomes" id="UP000518752"/>
    </source>
</evidence>
<keyword evidence="2" id="KW-0547">Nucleotide-binding</keyword>
<dbReference type="Pfam" id="PF13086">
    <property type="entry name" value="AAA_11"/>
    <property type="match status" value="1"/>
</dbReference>
<keyword evidence="3" id="KW-0378">Hydrolase</keyword>
<evidence type="ECO:0000256" key="4">
    <source>
        <dbReference type="ARBA" id="ARBA00022806"/>
    </source>
</evidence>
<evidence type="ECO:0008006" key="10">
    <source>
        <dbReference type="Google" id="ProtNLM"/>
    </source>
</evidence>
<comment type="caution">
    <text evidence="8">The sequence shown here is derived from an EMBL/GenBank/DDBJ whole genome shotgun (WGS) entry which is preliminary data.</text>
</comment>
<keyword evidence="4" id="KW-0347">Helicase</keyword>
<feature type="domain" description="DNA2/NAM7 helicase-like C-terminal" evidence="7">
    <location>
        <begin position="566"/>
        <end position="657"/>
    </location>
</feature>
<dbReference type="Proteomes" id="UP000518752">
    <property type="component" value="Unassembled WGS sequence"/>
</dbReference>
<evidence type="ECO:0000256" key="3">
    <source>
        <dbReference type="ARBA" id="ARBA00022801"/>
    </source>
</evidence>
<dbReference type="Gene3D" id="3.40.50.300">
    <property type="entry name" value="P-loop containing nucleotide triphosphate hydrolases"/>
    <property type="match status" value="2"/>
</dbReference>
<comment type="similarity">
    <text evidence="1">Belongs to the DNA2/NAM7 helicase family.</text>
</comment>
<reference evidence="8 9" key="1">
    <citation type="journal article" date="2020" name="ISME J.">
        <title>Uncovering the hidden diversity of litter-decomposition mechanisms in mushroom-forming fungi.</title>
        <authorList>
            <person name="Floudas D."/>
            <person name="Bentzer J."/>
            <person name="Ahren D."/>
            <person name="Johansson T."/>
            <person name="Persson P."/>
            <person name="Tunlid A."/>
        </authorList>
    </citation>
    <scope>NUCLEOTIDE SEQUENCE [LARGE SCALE GENOMIC DNA]</scope>
    <source>
        <strain evidence="8 9">CBS 406.79</strain>
    </source>
</reference>
<organism evidence="8 9">
    <name type="scientific">Collybiopsis confluens</name>
    <dbReference type="NCBI Taxonomy" id="2823264"/>
    <lineage>
        <taxon>Eukaryota</taxon>
        <taxon>Fungi</taxon>
        <taxon>Dikarya</taxon>
        <taxon>Basidiomycota</taxon>
        <taxon>Agaricomycotina</taxon>
        <taxon>Agaricomycetes</taxon>
        <taxon>Agaricomycetidae</taxon>
        <taxon>Agaricales</taxon>
        <taxon>Marasmiineae</taxon>
        <taxon>Omphalotaceae</taxon>
        <taxon>Collybiopsis</taxon>
    </lineage>
</organism>
<dbReference type="InterPro" id="IPR047187">
    <property type="entry name" value="SF1_C_Upf1"/>
</dbReference>
<dbReference type="InterPro" id="IPR050534">
    <property type="entry name" value="Coronavir_polyprotein_1ab"/>
</dbReference>
<dbReference type="GO" id="GO:0016787">
    <property type="term" value="F:hydrolase activity"/>
    <property type="evidence" value="ECO:0007669"/>
    <property type="project" value="UniProtKB-KW"/>
</dbReference>
<evidence type="ECO:0000256" key="2">
    <source>
        <dbReference type="ARBA" id="ARBA00022741"/>
    </source>
</evidence>
<dbReference type="InterPro" id="IPR027417">
    <property type="entry name" value="P-loop_NTPase"/>
</dbReference>